<feature type="transmembrane region" description="Helical" evidence="8">
    <location>
        <begin position="222"/>
        <end position="240"/>
    </location>
</feature>
<evidence type="ECO:0000256" key="5">
    <source>
        <dbReference type="ARBA" id="ARBA00022692"/>
    </source>
</evidence>
<dbReference type="Pfam" id="PF01235">
    <property type="entry name" value="Na_Ala_symp"/>
    <property type="match status" value="1"/>
</dbReference>
<feature type="transmembrane region" description="Helical" evidence="8">
    <location>
        <begin position="317"/>
        <end position="341"/>
    </location>
</feature>
<feature type="transmembrane region" description="Helical" evidence="8">
    <location>
        <begin position="12"/>
        <end position="35"/>
    </location>
</feature>
<keyword evidence="6 8" id="KW-1133">Transmembrane helix</keyword>
<evidence type="ECO:0000256" key="3">
    <source>
        <dbReference type="ARBA" id="ARBA00022448"/>
    </source>
</evidence>
<evidence type="ECO:0000256" key="7">
    <source>
        <dbReference type="ARBA" id="ARBA00023136"/>
    </source>
</evidence>
<keyword evidence="3 8" id="KW-0813">Transport</keyword>
<keyword evidence="7 8" id="KW-0472">Membrane</keyword>
<protein>
    <submittedName>
        <fullName evidence="9">Sodium:alanine symporter family protein</fullName>
    </submittedName>
</protein>
<dbReference type="PROSITE" id="PS00873">
    <property type="entry name" value="NA_ALANINE_SYMP"/>
    <property type="match status" value="1"/>
</dbReference>
<dbReference type="InterPro" id="IPR001463">
    <property type="entry name" value="Na/Ala_symport"/>
</dbReference>
<name>A0A9D1IAQ5_9FIRM</name>
<sequence length="489" mass="51680">MERILHMLNEWTWGVPMLVLMLASGLTFTLATRFVQFRRFGTVMRTSVGSMLSHPDQPGTLSPFQAVATALAATVGTGNIAGVAGAIALGGPGAMFWMWVSALLGMATKYAEVLLSVHFRQRNSRGEWVGGPMYTILNGLGPRWKPLAMLFAALGAASAFGIGNMAQINTVTSVITGVVGSLDPAAIGVRTPIARTVGILALFFCALILLGGTQRIGKCTELLVPLMSAAYICATLWILITNAPMLKTVLVRIFQGAFKPESVIGGAAGIGIRQTIRLGIGRGVFSNEAGLGSAPIAYASAATDDPARQGLMGIFEVFVDTLVLSTLTGLSILASPVFIPYGQAVGADLTLRAFSATFGDIAAGTILAGGMTLFALSTILSWSLYGLRCVEFLFGAKARIPYLFCFLLAILPGSGMELGVVWTLSDLLNGWMALPNLLSILLLRKTVVRLSAHSALTHASRVGPNISKRVRRAPRISLILARPFPGKDL</sequence>
<evidence type="ECO:0000256" key="2">
    <source>
        <dbReference type="ARBA" id="ARBA00009261"/>
    </source>
</evidence>
<dbReference type="NCBIfam" id="TIGR00835">
    <property type="entry name" value="agcS"/>
    <property type="match status" value="1"/>
</dbReference>
<dbReference type="GO" id="GO:0005886">
    <property type="term" value="C:plasma membrane"/>
    <property type="evidence" value="ECO:0007669"/>
    <property type="project" value="UniProtKB-SubCell"/>
</dbReference>
<feature type="transmembrane region" description="Helical" evidence="8">
    <location>
        <begin position="361"/>
        <end position="387"/>
    </location>
</feature>
<accession>A0A9D1IAQ5</accession>
<comment type="similarity">
    <text evidence="2 8">Belongs to the alanine or glycine:cation symporter (AGCS) (TC 2.A.25) family.</text>
</comment>
<evidence type="ECO:0000313" key="10">
    <source>
        <dbReference type="Proteomes" id="UP000824072"/>
    </source>
</evidence>
<feature type="transmembrane region" description="Helical" evidence="8">
    <location>
        <begin position="66"/>
        <end position="90"/>
    </location>
</feature>
<feature type="transmembrane region" description="Helical" evidence="8">
    <location>
        <begin position="399"/>
        <end position="422"/>
    </location>
</feature>
<keyword evidence="8" id="KW-0769">Symport</keyword>
<evidence type="ECO:0000256" key="6">
    <source>
        <dbReference type="ARBA" id="ARBA00022989"/>
    </source>
</evidence>
<dbReference type="EMBL" id="DVMU01000096">
    <property type="protein sequence ID" value="HIU33797.1"/>
    <property type="molecule type" value="Genomic_DNA"/>
</dbReference>
<dbReference type="PANTHER" id="PTHR30330:SF3">
    <property type="entry name" value="TRANSCRIPTIONAL REGULATOR, LRP FAMILY"/>
    <property type="match status" value="1"/>
</dbReference>
<reference evidence="9" key="2">
    <citation type="journal article" date="2021" name="PeerJ">
        <title>Extensive microbial diversity within the chicken gut microbiome revealed by metagenomics and culture.</title>
        <authorList>
            <person name="Gilroy R."/>
            <person name="Ravi A."/>
            <person name="Getino M."/>
            <person name="Pursley I."/>
            <person name="Horton D.L."/>
            <person name="Alikhan N.F."/>
            <person name="Baker D."/>
            <person name="Gharbi K."/>
            <person name="Hall N."/>
            <person name="Watson M."/>
            <person name="Adriaenssens E.M."/>
            <person name="Foster-Nyarko E."/>
            <person name="Jarju S."/>
            <person name="Secka A."/>
            <person name="Antonio M."/>
            <person name="Oren A."/>
            <person name="Chaudhuri R.R."/>
            <person name="La Ragione R."/>
            <person name="Hildebrand F."/>
            <person name="Pallen M.J."/>
        </authorList>
    </citation>
    <scope>NUCLEOTIDE SEQUENCE</scope>
    <source>
        <strain evidence="9">ChiHcec3-11533</strain>
    </source>
</reference>
<dbReference type="AlphaFoldDB" id="A0A9D1IAQ5"/>
<comment type="subcellular location">
    <subcellularLocation>
        <location evidence="1 8">Cell membrane</location>
        <topology evidence="1 8">Multi-pass membrane protein</topology>
    </subcellularLocation>
</comment>
<evidence type="ECO:0000256" key="1">
    <source>
        <dbReference type="ARBA" id="ARBA00004651"/>
    </source>
</evidence>
<dbReference type="Proteomes" id="UP000824072">
    <property type="component" value="Unassembled WGS sequence"/>
</dbReference>
<organism evidence="9 10">
    <name type="scientific">Candidatus Pullichristensenella excrementigallinarum</name>
    <dbReference type="NCBI Taxonomy" id="2840907"/>
    <lineage>
        <taxon>Bacteria</taxon>
        <taxon>Bacillati</taxon>
        <taxon>Bacillota</taxon>
        <taxon>Clostridia</taxon>
        <taxon>Candidatus Pullichristensenella</taxon>
    </lineage>
</organism>
<feature type="transmembrane region" description="Helical" evidence="8">
    <location>
        <begin position="196"/>
        <end position="216"/>
    </location>
</feature>
<evidence type="ECO:0000256" key="8">
    <source>
        <dbReference type="RuleBase" id="RU363064"/>
    </source>
</evidence>
<feature type="transmembrane region" description="Helical" evidence="8">
    <location>
        <begin position="147"/>
        <end position="165"/>
    </location>
</feature>
<dbReference type="PANTHER" id="PTHR30330">
    <property type="entry name" value="AGSS FAMILY TRANSPORTER, SODIUM-ALANINE"/>
    <property type="match status" value="1"/>
</dbReference>
<reference evidence="9" key="1">
    <citation type="submission" date="2020-10" db="EMBL/GenBank/DDBJ databases">
        <authorList>
            <person name="Gilroy R."/>
        </authorList>
    </citation>
    <scope>NUCLEOTIDE SEQUENCE</scope>
    <source>
        <strain evidence="9">ChiHcec3-11533</strain>
    </source>
</reference>
<evidence type="ECO:0000313" key="9">
    <source>
        <dbReference type="EMBL" id="HIU33797.1"/>
    </source>
</evidence>
<comment type="caution">
    <text evidence="9">The sequence shown here is derived from an EMBL/GenBank/DDBJ whole genome shotgun (WGS) entry which is preliminary data.</text>
</comment>
<keyword evidence="5 8" id="KW-0812">Transmembrane</keyword>
<dbReference type="GO" id="GO:0005283">
    <property type="term" value="F:amino acid:sodium symporter activity"/>
    <property type="evidence" value="ECO:0007669"/>
    <property type="project" value="InterPro"/>
</dbReference>
<proteinExistence type="inferred from homology"/>
<dbReference type="PRINTS" id="PR00175">
    <property type="entry name" value="NAALASMPORT"/>
</dbReference>
<gene>
    <name evidence="9" type="ORF">IAB02_04475</name>
</gene>
<evidence type="ECO:0000256" key="4">
    <source>
        <dbReference type="ARBA" id="ARBA00022475"/>
    </source>
</evidence>
<dbReference type="Gene3D" id="1.20.1740.10">
    <property type="entry name" value="Amino acid/polyamine transporter I"/>
    <property type="match status" value="1"/>
</dbReference>
<keyword evidence="4 8" id="KW-1003">Cell membrane</keyword>